<dbReference type="EMBL" id="JAAAIN010005160">
    <property type="protein sequence ID" value="KAG0275863.1"/>
    <property type="molecule type" value="Genomic_DNA"/>
</dbReference>
<dbReference type="Proteomes" id="UP000823405">
    <property type="component" value="Unassembled WGS sequence"/>
</dbReference>
<name>A0A9P6QKE0_9FUNG</name>
<reference evidence="1" key="1">
    <citation type="journal article" date="2020" name="Fungal Divers.">
        <title>Resolving the Mortierellaceae phylogeny through synthesis of multi-gene phylogenetics and phylogenomics.</title>
        <authorList>
            <person name="Vandepol N."/>
            <person name="Liber J."/>
            <person name="Desiro A."/>
            <person name="Na H."/>
            <person name="Kennedy M."/>
            <person name="Barry K."/>
            <person name="Grigoriev I.V."/>
            <person name="Miller A.N."/>
            <person name="O'Donnell K."/>
            <person name="Stajich J.E."/>
            <person name="Bonito G."/>
        </authorList>
    </citation>
    <scope>NUCLEOTIDE SEQUENCE</scope>
    <source>
        <strain evidence="1">NVP60</strain>
    </source>
</reference>
<gene>
    <name evidence="1" type="ORF">BGZ97_010206</name>
</gene>
<proteinExistence type="predicted"/>
<dbReference type="AlphaFoldDB" id="A0A9P6QKE0"/>
<dbReference type="OrthoDB" id="2446102at2759"/>
<accession>A0A9P6QKE0</accession>
<organism evidence="1 2">
    <name type="scientific">Linnemannia gamsii</name>
    <dbReference type="NCBI Taxonomy" id="64522"/>
    <lineage>
        <taxon>Eukaryota</taxon>
        <taxon>Fungi</taxon>
        <taxon>Fungi incertae sedis</taxon>
        <taxon>Mucoromycota</taxon>
        <taxon>Mortierellomycotina</taxon>
        <taxon>Mortierellomycetes</taxon>
        <taxon>Mortierellales</taxon>
        <taxon>Mortierellaceae</taxon>
        <taxon>Linnemannia</taxon>
    </lineage>
</organism>
<evidence type="ECO:0000313" key="2">
    <source>
        <dbReference type="Proteomes" id="UP000823405"/>
    </source>
</evidence>
<comment type="caution">
    <text evidence="1">The sequence shown here is derived from an EMBL/GenBank/DDBJ whole genome shotgun (WGS) entry which is preliminary data.</text>
</comment>
<evidence type="ECO:0000313" key="1">
    <source>
        <dbReference type="EMBL" id="KAG0275863.1"/>
    </source>
</evidence>
<protein>
    <submittedName>
        <fullName evidence="1">Uncharacterized protein</fullName>
    </submittedName>
</protein>
<keyword evidence="2" id="KW-1185">Reference proteome</keyword>
<sequence>MNSSYMKFMGVVDPITQTSVTIDLPDPQTYFSYRSYYGSVWSKYKRSIIYWGGVNNLLLVPAPAENSVTELVNI</sequence>